<accession>A0A0D2FVX3</accession>
<dbReference type="HOGENOM" id="CLU_2236288_0_0_1"/>
<feature type="compositionally biased region" description="Basic and acidic residues" evidence="1">
    <location>
        <begin position="46"/>
        <end position="57"/>
    </location>
</feature>
<proteinExistence type="predicted"/>
<protein>
    <submittedName>
        <fullName evidence="2">Uncharacterized protein</fullName>
    </submittedName>
</protein>
<feature type="compositionally biased region" description="Polar residues" evidence="1">
    <location>
        <begin position="35"/>
        <end position="45"/>
    </location>
</feature>
<gene>
    <name evidence="2" type="ORF">PV04_00790</name>
</gene>
<evidence type="ECO:0000313" key="2">
    <source>
        <dbReference type="EMBL" id="KIW72608.1"/>
    </source>
</evidence>
<dbReference type="AlphaFoldDB" id="A0A0D2FVX3"/>
<organism evidence="2 3">
    <name type="scientific">Phialophora macrospora</name>
    <dbReference type="NCBI Taxonomy" id="1851006"/>
    <lineage>
        <taxon>Eukaryota</taxon>
        <taxon>Fungi</taxon>
        <taxon>Dikarya</taxon>
        <taxon>Ascomycota</taxon>
        <taxon>Pezizomycotina</taxon>
        <taxon>Eurotiomycetes</taxon>
        <taxon>Chaetothyriomycetidae</taxon>
        <taxon>Chaetothyriales</taxon>
        <taxon>Herpotrichiellaceae</taxon>
        <taxon>Phialophora</taxon>
    </lineage>
</organism>
<dbReference type="EMBL" id="KN846956">
    <property type="protein sequence ID" value="KIW72608.1"/>
    <property type="molecule type" value="Genomic_DNA"/>
</dbReference>
<feature type="region of interest" description="Disordered" evidence="1">
    <location>
        <begin position="32"/>
        <end position="80"/>
    </location>
</feature>
<name>A0A0D2FVX3_9EURO</name>
<keyword evidence="3" id="KW-1185">Reference proteome</keyword>
<dbReference type="Proteomes" id="UP000054266">
    <property type="component" value="Unassembled WGS sequence"/>
</dbReference>
<evidence type="ECO:0000313" key="3">
    <source>
        <dbReference type="Proteomes" id="UP000054266"/>
    </source>
</evidence>
<reference evidence="2 3" key="1">
    <citation type="submission" date="2015-01" db="EMBL/GenBank/DDBJ databases">
        <title>The Genome Sequence of Capronia semiimmersa CBS27337.</title>
        <authorList>
            <consortium name="The Broad Institute Genomics Platform"/>
            <person name="Cuomo C."/>
            <person name="de Hoog S."/>
            <person name="Gorbushina A."/>
            <person name="Stielow B."/>
            <person name="Teixiera M."/>
            <person name="Abouelleil A."/>
            <person name="Chapman S.B."/>
            <person name="Priest M."/>
            <person name="Young S.K."/>
            <person name="Wortman J."/>
            <person name="Nusbaum C."/>
            <person name="Birren B."/>
        </authorList>
    </citation>
    <scope>NUCLEOTIDE SEQUENCE [LARGE SCALE GENOMIC DNA]</scope>
    <source>
        <strain evidence="2 3">CBS 27337</strain>
    </source>
</reference>
<evidence type="ECO:0000256" key="1">
    <source>
        <dbReference type="SAM" id="MobiDB-lite"/>
    </source>
</evidence>
<sequence length="105" mass="11988">MAYLRDLKWAESVWQGNSDNLAYSLTQIRRCPETRGSSPWSSSHVCQEDLPHGRDPKSSSQADRNFPSEPLTPENSQRSRMQILVETRAVLSTIEVLSRREPMSL</sequence>